<dbReference type="EMBL" id="HBJA01141884">
    <property type="protein sequence ID" value="CAE0837433.1"/>
    <property type="molecule type" value="Transcribed_RNA"/>
</dbReference>
<evidence type="ECO:0000256" key="2">
    <source>
        <dbReference type="SAM" id="MobiDB-lite"/>
    </source>
</evidence>
<feature type="region of interest" description="Disordered" evidence="2">
    <location>
        <begin position="570"/>
        <end position="614"/>
    </location>
</feature>
<protein>
    <submittedName>
        <fullName evidence="3">Uncharacterized protein</fullName>
    </submittedName>
</protein>
<name>A0A7S4GHS1_9EUGL</name>
<gene>
    <name evidence="3" type="ORF">EGYM00163_LOCUS48805</name>
</gene>
<accession>A0A7S4GHS1</accession>
<reference evidence="3" key="1">
    <citation type="submission" date="2021-01" db="EMBL/GenBank/DDBJ databases">
        <authorList>
            <person name="Corre E."/>
            <person name="Pelletier E."/>
            <person name="Niang G."/>
            <person name="Scheremetjew M."/>
            <person name="Finn R."/>
            <person name="Kale V."/>
            <person name="Holt S."/>
            <person name="Cochrane G."/>
            <person name="Meng A."/>
            <person name="Brown T."/>
            <person name="Cohen L."/>
        </authorList>
    </citation>
    <scope>NUCLEOTIDE SEQUENCE</scope>
    <source>
        <strain evidence="3">CCMP1594</strain>
    </source>
</reference>
<proteinExistence type="predicted"/>
<dbReference type="AlphaFoldDB" id="A0A7S4GHS1"/>
<evidence type="ECO:0000313" key="3">
    <source>
        <dbReference type="EMBL" id="CAE0837433.1"/>
    </source>
</evidence>
<feature type="coiled-coil region" evidence="1">
    <location>
        <begin position="311"/>
        <end position="338"/>
    </location>
</feature>
<organism evidence="3">
    <name type="scientific">Eutreptiella gymnastica</name>
    <dbReference type="NCBI Taxonomy" id="73025"/>
    <lineage>
        <taxon>Eukaryota</taxon>
        <taxon>Discoba</taxon>
        <taxon>Euglenozoa</taxon>
        <taxon>Euglenida</taxon>
        <taxon>Spirocuta</taxon>
        <taxon>Euglenophyceae</taxon>
        <taxon>Eutreptiales</taxon>
        <taxon>Eutreptiaceae</taxon>
        <taxon>Eutreptiella</taxon>
    </lineage>
</organism>
<keyword evidence="1" id="KW-0175">Coiled coil</keyword>
<sequence length="614" mass="69454">MASISTIQTLLVTFAEYTSAFKDLEDEIKSPTPEALKDKIEAEQARLTDELQTETKLIFGGETAYFKAETDPSTALDDSKELMEKLKMDNDSDKVEMLLNDVDSALEGFKVPVESGELPRNLVAEGINQYVHGPLSRFLEAAGVSKKISEEVESITEQQKTQDAALESALAQASGRAERQTVKVEHHNKKEQFFLDSIAKLEGHINTDRAVLSSLEAEGTPLIQEANQMAQSLVKESTLMHEHITSKGLSYGHDPAKLVHMADDLKGKLDANTTQLHASLQKTMQLMKEHLDIQKELVTVKTDQQIRQQVEEAVEAKRQEMLQKVAQETQRLQQMQTAVESYQGSLGGFSDRIKSICKDQQEEARTRVQNNSVLFSQIFTEYYAQLYELHSGKVKCTKALQTELKRLLKEQTRWEALEHELPGAQHLVRLDDRLTQIKEFQTQLAQDIESLEVKIKTLEGCGSEILENVKGFVHPKETFALDRAGQLNKKRHRLQGMLSKYGPVQFTEEDLNYESESAEEVVMPEKDISREVQESPYKIKRHLQRITDEISNSPYADKFLGTNLLDELPEQAGSQVPEPTQVELETARRLKRAPGTRGSAFNGSEKKKRRHNKH</sequence>
<evidence type="ECO:0000256" key="1">
    <source>
        <dbReference type="SAM" id="Coils"/>
    </source>
</evidence>